<protein>
    <submittedName>
        <fullName evidence="2">Uncharacterized protein</fullName>
    </submittedName>
</protein>
<feature type="transmembrane region" description="Helical" evidence="1">
    <location>
        <begin position="131"/>
        <end position="152"/>
    </location>
</feature>
<evidence type="ECO:0000313" key="2">
    <source>
        <dbReference type="EMBL" id="GLB69501.1"/>
    </source>
</evidence>
<keyword evidence="1" id="KW-0472">Membrane</keyword>
<feature type="transmembrane region" description="Helical" evidence="1">
    <location>
        <begin position="98"/>
        <end position="119"/>
    </location>
</feature>
<name>A0ABQ5MZT4_9MICC</name>
<dbReference type="EMBL" id="BRVS01000038">
    <property type="protein sequence ID" value="GLB69501.1"/>
    <property type="molecule type" value="Genomic_DNA"/>
</dbReference>
<comment type="caution">
    <text evidence="2">The sequence shown here is derived from an EMBL/GenBank/DDBJ whole genome shotgun (WGS) entry which is preliminary data.</text>
</comment>
<reference evidence="2 3" key="1">
    <citation type="journal article" date="2023" name="Int. J. Syst. Evol. Microbiol.">
        <title>Arthrobacter mangrovi sp. nov., an actinobacterium isolated from the rhizosphere of a mangrove.</title>
        <authorList>
            <person name="Hamada M."/>
            <person name="Saitou S."/>
            <person name="Enomoto N."/>
            <person name="Nanri K."/>
            <person name="Hidaka K."/>
            <person name="Miura T."/>
            <person name="Tamura T."/>
        </authorList>
    </citation>
    <scope>NUCLEOTIDE SEQUENCE [LARGE SCALE GENOMIC DNA]</scope>
    <source>
        <strain evidence="2 3">NBRC 112813</strain>
    </source>
</reference>
<evidence type="ECO:0000313" key="3">
    <source>
        <dbReference type="Proteomes" id="UP001209654"/>
    </source>
</evidence>
<keyword evidence="1" id="KW-0812">Transmembrane</keyword>
<accession>A0ABQ5MZT4</accession>
<keyword evidence="1" id="KW-1133">Transmembrane helix</keyword>
<evidence type="ECO:0000256" key="1">
    <source>
        <dbReference type="SAM" id="Phobius"/>
    </source>
</evidence>
<keyword evidence="3" id="KW-1185">Reference proteome</keyword>
<dbReference type="Proteomes" id="UP001209654">
    <property type="component" value="Unassembled WGS sequence"/>
</dbReference>
<sequence>MNWELFTNLVGLGSLVVGVVTAVHMIRSSQGKRYLENMQGLAKTSELLREWGPLTGQDASESAGRTHRQMLDTLDKEKRLNAVLYLESVSRLSRPGSLTGVLLIAYACMMFVPLLNNAYLQQALSDDHSPMTVVVFGIWVAAALGLGTIGLLQTWRRLRTRKILKSMGSVDALSYEGAKRFIGEAKRIIDRKRTSNDDVRPSSPTVEFIE</sequence>
<proteinExistence type="predicted"/>
<organism evidence="2 3">
    <name type="scientific">Arthrobacter mangrovi</name>
    <dbReference type="NCBI Taxonomy" id="2966350"/>
    <lineage>
        <taxon>Bacteria</taxon>
        <taxon>Bacillati</taxon>
        <taxon>Actinomycetota</taxon>
        <taxon>Actinomycetes</taxon>
        <taxon>Micrococcales</taxon>
        <taxon>Micrococcaceae</taxon>
        <taxon>Arthrobacter</taxon>
    </lineage>
</organism>
<gene>
    <name evidence="2" type="ORF">AHIS1636_39460</name>
</gene>
<feature type="transmembrane region" description="Helical" evidence="1">
    <location>
        <begin position="6"/>
        <end position="26"/>
    </location>
</feature>
<dbReference type="RefSeq" id="WP_264797598.1">
    <property type="nucleotide sequence ID" value="NZ_BRVS01000038.1"/>
</dbReference>